<organism evidence="1 2">
    <name type="scientific">Triplophysa rosa</name>
    <name type="common">Cave loach</name>
    <dbReference type="NCBI Taxonomy" id="992332"/>
    <lineage>
        <taxon>Eukaryota</taxon>
        <taxon>Metazoa</taxon>
        <taxon>Chordata</taxon>
        <taxon>Craniata</taxon>
        <taxon>Vertebrata</taxon>
        <taxon>Euteleostomi</taxon>
        <taxon>Actinopterygii</taxon>
        <taxon>Neopterygii</taxon>
        <taxon>Teleostei</taxon>
        <taxon>Ostariophysi</taxon>
        <taxon>Cypriniformes</taxon>
        <taxon>Nemacheilidae</taxon>
        <taxon>Triplophysa</taxon>
    </lineage>
</organism>
<dbReference type="EMBL" id="JAFHDT010000018">
    <property type="protein sequence ID" value="KAI7796559.1"/>
    <property type="molecule type" value="Genomic_DNA"/>
</dbReference>
<name>A0A9W7TGN9_TRIRA</name>
<sequence length="219" mass="25038">MQNCLFKDIEIEMVMDPSIVTIESKLLRDLSTYHIIMSASPIENFRVEVFYKVVCILDSNEMLPSDNEDGGLDDMNVEATHQNARTITRKVLLRIQSTISTGTLVLTADDDAMQSVISDLLRQLEESPEPHDEPRSPYHIRQGNMSKAVKGFFRRFWRTLETQGVFPTDYDTTLEARRIMRDLLLKFHRSIANGTFILTADTEDLTDNTTLSVRSFKTG</sequence>
<evidence type="ECO:0000313" key="1">
    <source>
        <dbReference type="EMBL" id="KAI7796559.1"/>
    </source>
</evidence>
<dbReference type="AlphaFoldDB" id="A0A9W7TGN9"/>
<accession>A0A9W7TGN9</accession>
<comment type="caution">
    <text evidence="1">The sequence shown here is derived from an EMBL/GenBank/DDBJ whole genome shotgun (WGS) entry which is preliminary data.</text>
</comment>
<evidence type="ECO:0000313" key="2">
    <source>
        <dbReference type="Proteomes" id="UP001059041"/>
    </source>
</evidence>
<proteinExistence type="predicted"/>
<keyword evidence="2" id="KW-1185">Reference proteome</keyword>
<protein>
    <submittedName>
        <fullName evidence="1">Uncharacterized protein</fullName>
    </submittedName>
</protein>
<gene>
    <name evidence="1" type="ORF">IRJ41_001277</name>
</gene>
<reference evidence="1" key="1">
    <citation type="submission" date="2021-02" db="EMBL/GenBank/DDBJ databases">
        <title>Comparative genomics reveals that relaxation of natural selection precedes convergent phenotypic evolution of cavefish.</title>
        <authorList>
            <person name="Peng Z."/>
        </authorList>
    </citation>
    <scope>NUCLEOTIDE SEQUENCE</scope>
    <source>
        <tissue evidence="1">Muscle</tissue>
    </source>
</reference>
<dbReference type="Proteomes" id="UP001059041">
    <property type="component" value="Linkage Group LG18"/>
</dbReference>